<protein>
    <recommendedName>
        <fullName evidence="12">SWI/SNF-related matrix-associated actin-dependent regulator of chromatin subfamily A containing DEAD/H box 1 homolog</fullName>
        <ecNumber evidence="3">3.6.4.12</ecNumber>
    </recommendedName>
</protein>
<dbReference type="EMBL" id="HBUF01341195">
    <property type="protein sequence ID" value="CAG6703771.1"/>
    <property type="molecule type" value="Transcribed_RNA"/>
</dbReference>
<dbReference type="EMBL" id="HBUF01341194">
    <property type="protein sequence ID" value="CAG6703767.1"/>
    <property type="molecule type" value="Transcribed_RNA"/>
</dbReference>
<evidence type="ECO:0000256" key="8">
    <source>
        <dbReference type="ARBA" id="ARBA00022853"/>
    </source>
</evidence>
<feature type="domain" description="Helicase ATP-binding" evidence="14">
    <location>
        <begin position="568"/>
        <end position="740"/>
    </location>
</feature>
<dbReference type="InterPro" id="IPR014001">
    <property type="entry name" value="Helicase_ATP-bd"/>
</dbReference>
<keyword evidence="8" id="KW-0156">Chromatin regulator</keyword>
<dbReference type="InterPro" id="IPR049730">
    <property type="entry name" value="SNF2/RAD54-like_C"/>
</dbReference>
<dbReference type="GO" id="GO:0006325">
    <property type="term" value="P:chromatin organization"/>
    <property type="evidence" value="ECO:0007669"/>
    <property type="project" value="UniProtKB-KW"/>
</dbReference>
<keyword evidence="6" id="KW-0347">Helicase</keyword>
<evidence type="ECO:0000256" key="5">
    <source>
        <dbReference type="ARBA" id="ARBA00022801"/>
    </source>
</evidence>
<evidence type="ECO:0000313" key="16">
    <source>
        <dbReference type="EMBL" id="CAG6703817.1"/>
    </source>
</evidence>
<evidence type="ECO:0000259" key="14">
    <source>
        <dbReference type="PROSITE" id="PS51192"/>
    </source>
</evidence>
<dbReference type="EMBL" id="HBUF01341206">
    <property type="protein sequence ID" value="CAG6703822.1"/>
    <property type="molecule type" value="Transcribed_RNA"/>
</dbReference>
<dbReference type="GO" id="GO:0005694">
    <property type="term" value="C:chromosome"/>
    <property type="evidence" value="ECO:0007669"/>
    <property type="project" value="UniProtKB-ARBA"/>
</dbReference>
<feature type="compositionally biased region" description="Low complexity" evidence="13">
    <location>
        <begin position="37"/>
        <end position="59"/>
    </location>
</feature>
<sequence>MSKPPSLLKNLRGFRFTKKPGMGLDESPIVVSDDETPSPVNGVTSSTSSVSQEPQEESVSSLIGNSIKEQYEIEEIGLDDLLRPNSNAYANLVRVTEDSVVSTTDSEPIQVNVYKLETLEATPASSTTSIGVASTAAAAAGNDDDSNEVRYIRDLSDSTNSNSNSNIIKVLPADCSVQNSGLVQFSSAQVTRTTTPSSTPAPVRPNSSAGLHTLRLPGTGGLLTGPRTLASGQVIRQLPRATLNRAPPTPSPSPQRTLGSHLVNIRHNAPRPLAHNVTPRPSSYYSPNSSTDFIKKTLSTTTPAAATPPKPTSESSDASPIRKVKVTPSPIRKVTPLAPQSQSSDVSPIRKMPGKRPVNRLITSEDEEDGLNVLEAPQEEVSSSSAGRQAPGKRRLMGGVQSKVKKRKKASMGDSDSEDDGRYEDKRVFDSDDSENEGGANNYELTGTRKKVLKFLQRGTMTDLKLIPGITQKKVDTIIQLRPYSSWKDVVDKFESSKMLGGSSLNGVSALVSSLDVVSNLMKKCEKLAYKTERTISEGVTYIKKQPSILNNDLKLASYQLVGLNWLAVMHNQQLCGILADEMGLGKTIQVIAFLAYLHEAGLCRPKSPHLIIVPSSTLSNWQNEFELWCPMLRVALYYGAPEERRSIRNDWIKSDFSDMDVILTTYSMVTSCYEERKLFRSRAMHYVVFDEAHMLKNMKTQRYENLITINAAHRILLTGTPLQNNLLELMSLLIFVMPHMFFNRMDTIKMIFGRSNKEQATFEVEQVDQAKRIIGPFMLRRLKKDVLTELPKKTASVIKVPMTPSQAEKYRQLVDDFKKTANPEGSSRSNEVSYMSMFMMLRKIANHPLGLRYHFQEDALREIADCLVEDPTYKGTNPQYILEDISWLSDYDIHQLSIKHKTLDVSKYKVPDELVVESGKLKKLDEILPDLKKNGHRVLIFSQFIFVLDILGHYLDIRGYRHLRLDGSTQVSSRQELIDEYNRDEDLFAFLLSTKAGGLGINLTAADTVIIHDVDFNPYNDKQAEDRCHRVGQTKPVTIMRLITEGTVEENIYKVALEKLNLEKEVTSKDNDDEEESRNIEQLLHEALGIS</sequence>
<keyword evidence="10" id="KW-0539">Nucleus</keyword>
<dbReference type="GO" id="GO:0005524">
    <property type="term" value="F:ATP binding"/>
    <property type="evidence" value="ECO:0007669"/>
    <property type="project" value="UniProtKB-KW"/>
</dbReference>
<evidence type="ECO:0000256" key="9">
    <source>
        <dbReference type="ARBA" id="ARBA00023125"/>
    </source>
</evidence>
<feature type="compositionally biased region" description="Low complexity" evidence="13">
    <location>
        <begin position="281"/>
        <end position="305"/>
    </location>
</feature>
<dbReference type="Pfam" id="PF00176">
    <property type="entry name" value="SNF2-rel_dom"/>
    <property type="match status" value="1"/>
</dbReference>
<dbReference type="Gene3D" id="3.40.50.300">
    <property type="entry name" value="P-loop containing nucleotide triphosphate hydrolases"/>
    <property type="match status" value="2"/>
</dbReference>
<feature type="region of interest" description="Disordered" evidence="13">
    <location>
        <begin position="18"/>
        <end position="59"/>
    </location>
</feature>
<dbReference type="InterPro" id="IPR027417">
    <property type="entry name" value="P-loop_NTPase"/>
</dbReference>
<feature type="region of interest" description="Disordered" evidence="13">
    <location>
        <begin position="188"/>
        <end position="227"/>
    </location>
</feature>
<dbReference type="EMBL" id="HBUF01341204">
    <property type="protein sequence ID" value="CAG6703813.1"/>
    <property type="molecule type" value="Transcribed_RNA"/>
</dbReference>
<dbReference type="GO" id="GO:0003677">
    <property type="term" value="F:DNA binding"/>
    <property type="evidence" value="ECO:0007669"/>
    <property type="project" value="UniProtKB-KW"/>
</dbReference>
<evidence type="ECO:0000256" key="4">
    <source>
        <dbReference type="ARBA" id="ARBA00022741"/>
    </source>
</evidence>
<dbReference type="Gene3D" id="3.40.50.10810">
    <property type="entry name" value="Tandem AAA-ATPase domain"/>
    <property type="match status" value="1"/>
</dbReference>
<accession>A0A8D8XNN6</accession>
<dbReference type="GO" id="GO:0005634">
    <property type="term" value="C:nucleus"/>
    <property type="evidence" value="ECO:0007669"/>
    <property type="project" value="UniProtKB-SubCell"/>
</dbReference>
<evidence type="ECO:0000256" key="13">
    <source>
        <dbReference type="SAM" id="MobiDB-lite"/>
    </source>
</evidence>
<reference evidence="16" key="1">
    <citation type="submission" date="2021-05" db="EMBL/GenBank/DDBJ databases">
        <authorList>
            <person name="Alioto T."/>
            <person name="Alioto T."/>
            <person name="Gomez Garrido J."/>
        </authorList>
    </citation>
    <scope>NUCLEOTIDE SEQUENCE</scope>
</reference>
<organism evidence="16">
    <name type="scientific">Cacopsylla melanoneura</name>
    <dbReference type="NCBI Taxonomy" id="428564"/>
    <lineage>
        <taxon>Eukaryota</taxon>
        <taxon>Metazoa</taxon>
        <taxon>Ecdysozoa</taxon>
        <taxon>Arthropoda</taxon>
        <taxon>Hexapoda</taxon>
        <taxon>Insecta</taxon>
        <taxon>Pterygota</taxon>
        <taxon>Neoptera</taxon>
        <taxon>Paraneoptera</taxon>
        <taxon>Hemiptera</taxon>
        <taxon>Sternorrhyncha</taxon>
        <taxon>Psylloidea</taxon>
        <taxon>Psyllidae</taxon>
        <taxon>Psyllinae</taxon>
        <taxon>Cacopsylla</taxon>
    </lineage>
</organism>
<evidence type="ECO:0000256" key="1">
    <source>
        <dbReference type="ARBA" id="ARBA00004123"/>
    </source>
</evidence>
<evidence type="ECO:0000256" key="3">
    <source>
        <dbReference type="ARBA" id="ARBA00012551"/>
    </source>
</evidence>
<comment type="function">
    <text evidence="11">DNA helicase that possesses intrinsic ATP-dependent nucleosome-remodeling activity and is both required for DNA repair and heterochromatin organization. Promotes DNA end resection of double-strand breaks (DSBs) following DNA damage: probably acts by weakening histone DNA interactions in nucleosomes flanking DSBs.</text>
</comment>
<feature type="compositionally biased region" description="Low complexity" evidence="13">
    <location>
        <begin position="190"/>
        <end position="217"/>
    </location>
</feature>
<evidence type="ECO:0000256" key="6">
    <source>
        <dbReference type="ARBA" id="ARBA00022806"/>
    </source>
</evidence>
<keyword evidence="4" id="KW-0547">Nucleotide-binding</keyword>
<dbReference type="GO" id="GO:0003678">
    <property type="term" value="F:DNA helicase activity"/>
    <property type="evidence" value="ECO:0007669"/>
    <property type="project" value="UniProtKB-EC"/>
</dbReference>
<keyword evidence="5" id="KW-0378">Hydrolase</keyword>
<dbReference type="CDD" id="cd18793">
    <property type="entry name" value="SF2_C_SNF"/>
    <property type="match status" value="1"/>
</dbReference>
<keyword evidence="7" id="KW-0067">ATP-binding</keyword>
<comment type="similarity">
    <text evidence="2">Belongs to the SNF2/RAD54 helicase family.</text>
</comment>
<dbReference type="PROSITE" id="PS51194">
    <property type="entry name" value="HELICASE_CTER"/>
    <property type="match status" value="1"/>
</dbReference>
<dbReference type="EMBL" id="HBUF01341207">
    <property type="protein sequence ID" value="CAG6703827.1"/>
    <property type="molecule type" value="Transcribed_RNA"/>
</dbReference>
<dbReference type="SMART" id="SM00487">
    <property type="entry name" value="DEXDc"/>
    <property type="match status" value="1"/>
</dbReference>
<dbReference type="PROSITE" id="PS51192">
    <property type="entry name" value="HELICASE_ATP_BIND_1"/>
    <property type="match status" value="1"/>
</dbReference>
<dbReference type="AlphaFoldDB" id="A0A8D8XNN6"/>
<dbReference type="InterPro" id="IPR038718">
    <property type="entry name" value="SNF2-like_sf"/>
</dbReference>
<dbReference type="EMBL" id="HBUF01341202">
    <property type="protein sequence ID" value="CAG6703804.1"/>
    <property type="molecule type" value="Transcribed_RNA"/>
</dbReference>
<feature type="domain" description="Helicase C-terminal" evidence="15">
    <location>
        <begin position="924"/>
        <end position="1085"/>
    </location>
</feature>
<evidence type="ECO:0000259" key="15">
    <source>
        <dbReference type="PROSITE" id="PS51194"/>
    </source>
</evidence>
<dbReference type="SMART" id="SM00490">
    <property type="entry name" value="HELICc"/>
    <property type="match status" value="1"/>
</dbReference>
<feature type="region of interest" description="Disordered" evidence="13">
    <location>
        <begin position="270"/>
        <end position="443"/>
    </location>
</feature>
<dbReference type="Pfam" id="PF00271">
    <property type="entry name" value="Helicase_C"/>
    <property type="match status" value="1"/>
</dbReference>
<comment type="subcellular location">
    <subcellularLocation>
        <location evidence="1">Nucleus</location>
    </subcellularLocation>
</comment>
<name>A0A8D8XNN6_9HEMI</name>
<dbReference type="InterPro" id="IPR000330">
    <property type="entry name" value="SNF2_N"/>
</dbReference>
<proteinExistence type="inferred from homology"/>
<dbReference type="EMBL" id="HBUF01341203">
    <property type="protein sequence ID" value="CAG6703808.1"/>
    <property type="molecule type" value="Transcribed_RNA"/>
</dbReference>
<evidence type="ECO:0000256" key="12">
    <source>
        <dbReference type="ARBA" id="ARBA00069890"/>
    </source>
</evidence>
<dbReference type="FunFam" id="3.40.50.10810:FF:000014">
    <property type="entry name" value="SWI/SNF-related matrix-associated actin-dependent regulator of chromatin subfamily A containing DEAD/H box 1"/>
    <property type="match status" value="1"/>
</dbReference>
<evidence type="ECO:0000256" key="7">
    <source>
        <dbReference type="ARBA" id="ARBA00022840"/>
    </source>
</evidence>
<dbReference type="PANTHER" id="PTHR10799">
    <property type="entry name" value="SNF2/RAD54 HELICASE FAMILY"/>
    <property type="match status" value="1"/>
</dbReference>
<keyword evidence="9" id="KW-0238">DNA-binding</keyword>
<dbReference type="EC" id="3.6.4.12" evidence="3"/>
<dbReference type="SUPFAM" id="SSF52540">
    <property type="entry name" value="P-loop containing nucleoside triphosphate hydrolases"/>
    <property type="match status" value="2"/>
</dbReference>
<dbReference type="InterPro" id="IPR001650">
    <property type="entry name" value="Helicase_C-like"/>
</dbReference>
<evidence type="ECO:0000256" key="10">
    <source>
        <dbReference type="ARBA" id="ARBA00023242"/>
    </source>
</evidence>
<dbReference type="EMBL" id="HBUF01341205">
    <property type="protein sequence ID" value="CAG6703817.1"/>
    <property type="molecule type" value="Transcribed_RNA"/>
</dbReference>
<evidence type="ECO:0000256" key="2">
    <source>
        <dbReference type="ARBA" id="ARBA00007025"/>
    </source>
</evidence>
<dbReference type="GO" id="GO:0016787">
    <property type="term" value="F:hydrolase activity"/>
    <property type="evidence" value="ECO:0007669"/>
    <property type="project" value="UniProtKB-KW"/>
</dbReference>
<evidence type="ECO:0000256" key="11">
    <source>
        <dbReference type="ARBA" id="ARBA00059294"/>
    </source>
</evidence>